<feature type="domain" description="FAD-binding" evidence="4">
    <location>
        <begin position="39"/>
        <end position="401"/>
    </location>
</feature>
<dbReference type="SUPFAM" id="SSF51905">
    <property type="entry name" value="FAD/NAD(P)-binding domain"/>
    <property type="match status" value="1"/>
</dbReference>
<evidence type="ECO:0000313" key="5">
    <source>
        <dbReference type="EMBL" id="SDI52418.1"/>
    </source>
</evidence>
<feature type="region of interest" description="Disordered" evidence="3">
    <location>
        <begin position="1"/>
        <end position="34"/>
    </location>
</feature>
<gene>
    <name evidence="5" type="ORF">SAMN05421505_16311</name>
</gene>
<dbReference type="Gene3D" id="3.30.9.10">
    <property type="entry name" value="D-Amino Acid Oxidase, subunit A, domain 2"/>
    <property type="match status" value="1"/>
</dbReference>
<evidence type="ECO:0000256" key="3">
    <source>
        <dbReference type="SAM" id="MobiDB-lite"/>
    </source>
</evidence>
<organism evidence="5 6">
    <name type="scientific">Sinosporangium album</name>
    <dbReference type="NCBI Taxonomy" id="504805"/>
    <lineage>
        <taxon>Bacteria</taxon>
        <taxon>Bacillati</taxon>
        <taxon>Actinomycetota</taxon>
        <taxon>Actinomycetes</taxon>
        <taxon>Streptosporangiales</taxon>
        <taxon>Streptosporangiaceae</taxon>
        <taxon>Sinosporangium</taxon>
    </lineage>
</organism>
<keyword evidence="5" id="KW-0503">Monooxygenase</keyword>
<keyword evidence="5" id="KW-0560">Oxidoreductase</keyword>
<proteinExistence type="predicted"/>
<dbReference type="InterPro" id="IPR050641">
    <property type="entry name" value="RIFMO-like"/>
</dbReference>
<keyword evidence="1" id="KW-0285">Flavoprotein</keyword>
<evidence type="ECO:0000313" key="6">
    <source>
        <dbReference type="Proteomes" id="UP000198923"/>
    </source>
</evidence>
<dbReference type="InterPro" id="IPR036188">
    <property type="entry name" value="FAD/NAD-bd_sf"/>
</dbReference>
<dbReference type="Pfam" id="PF01494">
    <property type="entry name" value="FAD_binding_3"/>
    <property type="match status" value="1"/>
</dbReference>
<reference evidence="5 6" key="1">
    <citation type="submission" date="2016-10" db="EMBL/GenBank/DDBJ databases">
        <authorList>
            <person name="de Groot N.N."/>
        </authorList>
    </citation>
    <scope>NUCLEOTIDE SEQUENCE [LARGE SCALE GENOMIC DNA]</scope>
    <source>
        <strain evidence="5 6">CPCC 201354</strain>
    </source>
</reference>
<sequence length="617" mass="66878">MSTTEYPIGSHAPAGGATQEGSLPMPTPPVRTSPMRTVDTDVLVVGAGPSGLTASALLAREGVDAITVNKYAGTAHTPRAHITNQRAMEVFRDLGIEERVRARALPGDHMGDNVWATSFAGRELARMKAWGAGIDRKADYEAASPCGMCNIGQHDLEPVLLDAARDFGADLRFGTELVDIRQDGDGVYATVRERAGGDTYAIRSKYVIGADGGRSTVASELGFGMDGEMGLGYAVNVWLEADLTKYRAHRPGALFFTIQPGRDFWLGAGTYITVKPWNEFVLIVMYDPAVEQIDLSEEAMLARARATIGDPSVEIRIKDISQWQMNRVVATEYRKGRAFLVGDAAHRHPPANGLGSNTSVQDSFNLAWKLALVLGGKAGEALLDSYHDERQPVGRQVVDRAWASVGPTAKIPAILGVRAGQGDEEGAAALDTFFSDTDEGRERRARLQEVLAENNYQFNAHGVELGQRYVSGAVVPDGTPAPPYTRDEQLHYHPTTYPGAYLPHAWVEHDHRRVSTLDVVGDGAFTVITGVGGEGWLLAAEKVAAEFGVTVVGRVVGSGLEYDDVYGDWARIREIDERGALLVRPDRHIAWRSMDRVADPVAALREAMRHVLAIEGE</sequence>
<evidence type="ECO:0000256" key="1">
    <source>
        <dbReference type="ARBA" id="ARBA00022630"/>
    </source>
</evidence>
<dbReference type="Gene3D" id="3.40.30.120">
    <property type="match status" value="1"/>
</dbReference>
<evidence type="ECO:0000256" key="2">
    <source>
        <dbReference type="ARBA" id="ARBA00022827"/>
    </source>
</evidence>
<dbReference type="Pfam" id="PF21274">
    <property type="entry name" value="Rng_hyd_C"/>
    <property type="match status" value="1"/>
</dbReference>
<dbReference type="Gene3D" id="3.50.50.60">
    <property type="entry name" value="FAD/NAD(P)-binding domain"/>
    <property type="match status" value="1"/>
</dbReference>
<dbReference type="AlphaFoldDB" id="A0A1G8L9P9"/>
<name>A0A1G8L9P9_9ACTN</name>
<protein>
    <submittedName>
        <fullName evidence="5">2,4-dichlorophenol 6-monooxygenase</fullName>
    </submittedName>
</protein>
<evidence type="ECO:0000259" key="4">
    <source>
        <dbReference type="Pfam" id="PF01494"/>
    </source>
</evidence>
<dbReference type="EMBL" id="FNCN01000063">
    <property type="protein sequence ID" value="SDI52418.1"/>
    <property type="molecule type" value="Genomic_DNA"/>
</dbReference>
<dbReference type="PANTHER" id="PTHR43004">
    <property type="entry name" value="TRK SYSTEM POTASSIUM UPTAKE PROTEIN"/>
    <property type="match status" value="1"/>
</dbReference>
<dbReference type="InterPro" id="IPR002938">
    <property type="entry name" value="FAD-bd"/>
</dbReference>
<dbReference type="STRING" id="504805.SAMN05421505_16311"/>
<dbReference type="PANTHER" id="PTHR43004:SF8">
    <property type="entry name" value="FAD-BINDING DOMAIN-CONTAINING PROTEIN-RELATED"/>
    <property type="match status" value="1"/>
</dbReference>
<dbReference type="GO" id="GO:0016709">
    <property type="term" value="F:oxidoreductase activity, acting on paired donors, with incorporation or reduction of molecular oxygen, NAD(P)H as one donor, and incorporation of one atom of oxygen"/>
    <property type="evidence" value="ECO:0007669"/>
    <property type="project" value="UniProtKB-ARBA"/>
</dbReference>
<accession>A0A1G8L9P9</accession>
<dbReference type="GO" id="GO:0071949">
    <property type="term" value="F:FAD binding"/>
    <property type="evidence" value="ECO:0007669"/>
    <property type="project" value="InterPro"/>
</dbReference>
<keyword evidence="2" id="KW-0274">FAD</keyword>
<dbReference type="PRINTS" id="PR00420">
    <property type="entry name" value="RNGMNOXGNASE"/>
</dbReference>
<dbReference type="Proteomes" id="UP000198923">
    <property type="component" value="Unassembled WGS sequence"/>
</dbReference>
<keyword evidence="6" id="KW-1185">Reference proteome</keyword>